<dbReference type="GO" id="GO:0046103">
    <property type="term" value="P:inosine biosynthetic process"/>
    <property type="evidence" value="ECO:0007669"/>
    <property type="project" value="TreeGrafter"/>
</dbReference>
<dbReference type="PANTHER" id="PTHR11409">
    <property type="entry name" value="ADENOSINE DEAMINASE"/>
    <property type="match status" value="1"/>
</dbReference>
<dbReference type="SUPFAM" id="SSF51556">
    <property type="entry name" value="Metallo-dependent hydrolases"/>
    <property type="match status" value="1"/>
</dbReference>
<evidence type="ECO:0008006" key="3">
    <source>
        <dbReference type="Google" id="ProtNLM"/>
    </source>
</evidence>
<organism evidence="1 2">
    <name type="scientific">Staphylotrichum longicolle</name>
    <dbReference type="NCBI Taxonomy" id="669026"/>
    <lineage>
        <taxon>Eukaryota</taxon>
        <taxon>Fungi</taxon>
        <taxon>Dikarya</taxon>
        <taxon>Ascomycota</taxon>
        <taxon>Pezizomycotina</taxon>
        <taxon>Sordariomycetes</taxon>
        <taxon>Sordariomycetidae</taxon>
        <taxon>Sordariales</taxon>
        <taxon>Chaetomiaceae</taxon>
        <taxon>Staphylotrichum</taxon>
    </lineage>
</organism>
<gene>
    <name evidence="1" type="ORF">NEMBOFW57_004891</name>
</gene>
<dbReference type="PANTHER" id="PTHR11409:SF39">
    <property type="entry name" value="ADENOSINE DEAMINASE 2"/>
    <property type="match status" value="1"/>
</dbReference>
<sequence length="544" mass="60526">MAPLSDDEWADLAAHELPKTSDPVVQKYLESRRALMAEEQKHRSDHSFRQALSPIAKKACEIVSRIRGEERGASRSTDLKGTTKSWQVIRRLPKGALLRANPLRLVDLDHLLSIIMKTPGLHICCLDGDLASKERRRDGALSIRFRGKTESDSCSPWTNEYKSGTFIPISKAADHFPDGGGTGFLEWLKGRCRIETLGVGSEILGGIIYYEPIWRAFLQRLMTNLVDDGIRWFELRLSFRLAYYREGLEIPDPDYDHMFQVIGEEVANFQAAGPGTEFWGLRVIWSTMRDQDPRSTIEDADNCLATKLAWPDLVAGYDIAPSGAPGRPLADLLPELFWFRKQCALEGIQIPFFLSAADGGSGDDATTDGNLFDALLLGSRRIGNALSLSRHPRLVEAVRDKRILIEACLGPTATGTVRQILPALLAQGVTCALCDDDSGVLHEPGPDDAFRMTNTFWRALQECDDIDLATLGSLAENSVRWAAFEDQNAEAWARDIRAASVGAGIKAARLQEWAVEWERFCLWVVTEYGDAYDDNIHDETSSAE</sequence>
<evidence type="ECO:0000313" key="1">
    <source>
        <dbReference type="EMBL" id="KAG7288538.1"/>
    </source>
</evidence>
<dbReference type="Gene3D" id="3.20.20.140">
    <property type="entry name" value="Metal-dependent hydrolases"/>
    <property type="match status" value="1"/>
</dbReference>
<dbReference type="Proteomes" id="UP001197093">
    <property type="component" value="Unassembled WGS sequence"/>
</dbReference>
<keyword evidence="2" id="KW-1185">Reference proteome</keyword>
<dbReference type="InterPro" id="IPR006330">
    <property type="entry name" value="Ado/ade_deaminase"/>
</dbReference>
<dbReference type="InterPro" id="IPR032466">
    <property type="entry name" value="Metal_Hydrolase"/>
</dbReference>
<proteinExistence type="predicted"/>
<dbReference type="AlphaFoldDB" id="A0AAD4EVS7"/>
<dbReference type="GO" id="GO:0004000">
    <property type="term" value="F:adenosine deaminase activity"/>
    <property type="evidence" value="ECO:0007669"/>
    <property type="project" value="TreeGrafter"/>
</dbReference>
<reference evidence="1" key="1">
    <citation type="submission" date="2023-02" db="EMBL/GenBank/DDBJ databases">
        <authorList>
            <person name="Palmer J.M."/>
        </authorList>
    </citation>
    <scope>NUCLEOTIDE SEQUENCE</scope>
    <source>
        <strain evidence="1">FW57</strain>
    </source>
</reference>
<dbReference type="GO" id="GO:0006154">
    <property type="term" value="P:adenosine catabolic process"/>
    <property type="evidence" value="ECO:0007669"/>
    <property type="project" value="TreeGrafter"/>
</dbReference>
<protein>
    <recommendedName>
        <fullName evidence="3">Adenosine deaminase domain-containing protein</fullName>
    </recommendedName>
</protein>
<accession>A0AAD4EVS7</accession>
<dbReference type="EMBL" id="JAHCVI010000002">
    <property type="protein sequence ID" value="KAG7288538.1"/>
    <property type="molecule type" value="Genomic_DNA"/>
</dbReference>
<evidence type="ECO:0000313" key="2">
    <source>
        <dbReference type="Proteomes" id="UP001197093"/>
    </source>
</evidence>
<comment type="caution">
    <text evidence="1">The sequence shown here is derived from an EMBL/GenBank/DDBJ whole genome shotgun (WGS) entry which is preliminary data.</text>
</comment>
<name>A0AAD4EVS7_9PEZI</name>